<dbReference type="NCBIfam" id="TIGR03843">
    <property type="entry name" value="SCO1664 family protein"/>
    <property type="match status" value="1"/>
</dbReference>
<reference evidence="2" key="1">
    <citation type="journal article" date="2019" name="Int. J. Syst. Evol. Microbiol.">
        <title>The Global Catalogue of Microorganisms (GCM) 10K type strain sequencing project: providing services to taxonomists for standard genome sequencing and annotation.</title>
        <authorList>
            <consortium name="The Broad Institute Genomics Platform"/>
            <consortium name="The Broad Institute Genome Sequencing Center for Infectious Disease"/>
            <person name="Wu L."/>
            <person name="Ma J."/>
        </authorList>
    </citation>
    <scope>NUCLEOTIDE SEQUENCE [LARGE SCALE GENOMIC DNA]</scope>
    <source>
        <strain evidence="2">JCM 11882</strain>
    </source>
</reference>
<dbReference type="RefSeq" id="WP_344995981.1">
    <property type="nucleotide sequence ID" value="NZ_BAABCD010000054.1"/>
</dbReference>
<organism evidence="1 2">
    <name type="scientific">Dietzia aurantiaca</name>
    <dbReference type="NCBI Taxonomy" id="983873"/>
    <lineage>
        <taxon>Bacteria</taxon>
        <taxon>Bacillati</taxon>
        <taxon>Actinomycetota</taxon>
        <taxon>Actinomycetes</taxon>
        <taxon>Mycobacteriales</taxon>
        <taxon>Dietziaceae</taxon>
        <taxon>Dietzia</taxon>
    </lineage>
</organism>
<protein>
    <submittedName>
        <fullName evidence="1">SCO1664 family protein</fullName>
    </submittedName>
</protein>
<proteinExistence type="predicted"/>
<dbReference type="Proteomes" id="UP001595836">
    <property type="component" value="Unassembled WGS sequence"/>
</dbReference>
<evidence type="ECO:0000313" key="1">
    <source>
        <dbReference type="EMBL" id="MFC4755898.1"/>
    </source>
</evidence>
<sequence length="260" mass="27817">MTRSSAGPELTVLHRIPSGSNAVYRCVDQHGDGWVYKPSAGERPLMDFPDGSLAAREVAAFAVSAALGWDLIPETVTAHGPGGRGMAQRWIDERDSGGDGAYDPVDVHPVDSVPEGRAVVLRGEGSRGEEVVVAHDTDDRLRRIALLDIVVNNADRKGGHVLVDRAGRSWAIDHGLSFHVDPKVRTVLWGWAGRPLVGGDVADLRGLAGELAREGGLASRLTHLLSSDEIDALARRVDGLLTDGRFPVPGPGYPLPWPLF</sequence>
<name>A0ABV9PVR8_9ACTN</name>
<dbReference type="InterPro" id="IPR022292">
    <property type="entry name" value="CHP03843"/>
</dbReference>
<evidence type="ECO:0000313" key="2">
    <source>
        <dbReference type="Proteomes" id="UP001595836"/>
    </source>
</evidence>
<accession>A0ABV9PVR8</accession>
<keyword evidence="2" id="KW-1185">Reference proteome</keyword>
<gene>
    <name evidence="1" type="ORF">ACFO7U_14090</name>
</gene>
<comment type="caution">
    <text evidence="1">The sequence shown here is derived from an EMBL/GenBank/DDBJ whole genome shotgun (WGS) entry which is preliminary data.</text>
</comment>
<dbReference type="EMBL" id="JBHSHP010000055">
    <property type="protein sequence ID" value="MFC4755898.1"/>
    <property type="molecule type" value="Genomic_DNA"/>
</dbReference>